<dbReference type="InterPro" id="IPR050706">
    <property type="entry name" value="Cyclic-di-GMP_PDE-like"/>
</dbReference>
<accession>A0A1V2DSB1</accession>
<dbReference type="InterPro" id="IPR001633">
    <property type="entry name" value="EAL_dom"/>
</dbReference>
<dbReference type="SUPFAM" id="SSF141868">
    <property type="entry name" value="EAL domain-like"/>
    <property type="match status" value="1"/>
</dbReference>
<evidence type="ECO:0000256" key="1">
    <source>
        <dbReference type="SAM" id="Phobius"/>
    </source>
</evidence>
<feature type="transmembrane region" description="Helical" evidence="1">
    <location>
        <begin position="215"/>
        <end position="233"/>
    </location>
</feature>
<dbReference type="PANTHER" id="PTHR33121">
    <property type="entry name" value="CYCLIC DI-GMP PHOSPHODIESTERASE PDEF"/>
    <property type="match status" value="1"/>
</dbReference>
<dbReference type="PANTHER" id="PTHR33121:SF79">
    <property type="entry name" value="CYCLIC DI-GMP PHOSPHODIESTERASE PDED-RELATED"/>
    <property type="match status" value="1"/>
</dbReference>
<dbReference type="SUPFAM" id="SSF55073">
    <property type="entry name" value="Nucleotide cyclase"/>
    <property type="match status" value="1"/>
</dbReference>
<dbReference type="Pfam" id="PF00563">
    <property type="entry name" value="EAL"/>
    <property type="match status" value="1"/>
</dbReference>
<dbReference type="OrthoDB" id="6279314at2"/>
<feature type="domain" description="EAL" evidence="2">
    <location>
        <begin position="617"/>
        <end position="871"/>
    </location>
</feature>
<keyword evidence="1" id="KW-1133">Transmembrane helix</keyword>
<keyword evidence="4" id="KW-1185">Reference proteome</keyword>
<dbReference type="EMBL" id="MSCW01000007">
    <property type="protein sequence ID" value="ONF43522.1"/>
    <property type="molecule type" value="Genomic_DNA"/>
</dbReference>
<name>A0A1V2DSB1_9GAMM</name>
<dbReference type="InterPro" id="IPR029787">
    <property type="entry name" value="Nucleotide_cyclase"/>
</dbReference>
<protein>
    <submittedName>
        <fullName evidence="3">Diguanylate phosphodiesterase</fullName>
    </submittedName>
</protein>
<evidence type="ECO:0000313" key="4">
    <source>
        <dbReference type="Proteomes" id="UP000189339"/>
    </source>
</evidence>
<feature type="transmembrane region" description="Helical" evidence="1">
    <location>
        <begin position="311"/>
        <end position="328"/>
    </location>
</feature>
<dbReference type="Pfam" id="PF07695">
    <property type="entry name" value="7TMR-DISM_7TM"/>
    <property type="match status" value="1"/>
</dbReference>
<gene>
    <name evidence="3" type="ORF">BTO32_12735</name>
</gene>
<dbReference type="RefSeq" id="WP_076724988.1">
    <property type="nucleotide sequence ID" value="NZ_MSCW01000007.1"/>
</dbReference>
<reference evidence="3 4" key="1">
    <citation type="submission" date="2016-12" db="EMBL/GenBank/DDBJ databases">
        <title>Marinobacter lutaoensis whole genome sequencing.</title>
        <authorList>
            <person name="Verma A."/>
            <person name="Krishnamurthi S."/>
        </authorList>
    </citation>
    <scope>NUCLEOTIDE SEQUENCE [LARGE SCALE GENOMIC DNA]</scope>
    <source>
        <strain evidence="3 4">T5054</strain>
    </source>
</reference>
<dbReference type="InterPro" id="IPR043128">
    <property type="entry name" value="Rev_trsase/Diguanyl_cyclase"/>
</dbReference>
<dbReference type="InterPro" id="IPR011623">
    <property type="entry name" value="7TMR_DISM_rcpt_extracell_dom1"/>
</dbReference>
<dbReference type="CDD" id="cd01948">
    <property type="entry name" value="EAL"/>
    <property type="match status" value="1"/>
</dbReference>
<dbReference type="InterPro" id="IPR035919">
    <property type="entry name" value="EAL_sf"/>
</dbReference>
<feature type="transmembrane region" description="Helical" evidence="1">
    <location>
        <begin position="245"/>
        <end position="270"/>
    </location>
</feature>
<feature type="transmembrane region" description="Helical" evidence="1">
    <location>
        <begin position="26"/>
        <end position="47"/>
    </location>
</feature>
<dbReference type="Pfam" id="PF07696">
    <property type="entry name" value="7TMR-DISMED2"/>
    <property type="match status" value="1"/>
</dbReference>
<dbReference type="InterPro" id="IPR011622">
    <property type="entry name" value="7TMR_DISM_rcpt_extracell_dom2"/>
</dbReference>
<comment type="caution">
    <text evidence="3">The sequence shown here is derived from an EMBL/GenBank/DDBJ whole genome shotgun (WGS) entry which is preliminary data.</text>
</comment>
<dbReference type="Gene3D" id="2.60.40.2380">
    <property type="match status" value="1"/>
</dbReference>
<dbReference type="PROSITE" id="PS50883">
    <property type="entry name" value="EAL"/>
    <property type="match status" value="1"/>
</dbReference>
<dbReference type="Gene3D" id="3.20.20.450">
    <property type="entry name" value="EAL domain"/>
    <property type="match status" value="1"/>
</dbReference>
<evidence type="ECO:0000259" key="2">
    <source>
        <dbReference type="PROSITE" id="PS50883"/>
    </source>
</evidence>
<keyword evidence="1" id="KW-0812">Transmembrane</keyword>
<feature type="transmembrane region" description="Helical" evidence="1">
    <location>
        <begin position="334"/>
        <end position="351"/>
    </location>
</feature>
<sequence length="871" mass="96246">MELPPSSDARADLTGHWHLPVGAIRWWPFLLLLAVASYGLLAVTFLAPMPRLADGPPIFTGGGSPSVQLTRLSYQTAPLQSVLSRRAWRDDAGWTVLDPSHSGLGYPYQPVTYRLDIENRSGHLVRKHLVVPAPSLDHLAPALIQPEGTVELLAALGDRYPFEDRYAALPQWIWPVTLQPGRSLVLIEVRNAGPTLLPIRLEEADEVVSDGALSLTWKAFLTGLLVFALLLNLSIVNKLGHPGLIWLSVFMACVIYSQLVLDGLGLWLLWPRFPELNALLGVALPLALIALLESIRFFLPVTRRAFRVLRTLSLVAGLHLLAAPFAGFLPGQDAFLVTSALGGLFILALVLRHRHHLYGPYLILSVLAILAGATLTALRTIGLLPVNGLTDSAFFLGAASGSLVLTSGVGRLLLQERKRRLVSDRQVRQEQQLRARIEREYDRLLKTHRVTGKPNRPMLEEALDNLDSQATPYTLCIVRLTRFAELEQTLGYRTSEQVLRQYLSKMNGFLKRALGDRLVMINGYALATIDTSHHAFAFYRHGDDDPALLETVAGWLGQRYQEGRFAFSWGPTLGVAHAPEHGRDAASILASAGFAALDRQGPITVYDPAIAEWQTRQQTLMLGLEQALASGDMSLAYQPKVRIEDRRVMSVEALIRWRHREFGTISPEQWIPLAEEVGLIHPVTLWVLARACHDYPRLQQQHGPELRVSVNISAKDLALPQFPGELLDITRRHRLAPDRIILEITETAVMNDPESARSTLRQLGQAGFGIALDDFGIGHSSLSALATFDLDELKIDRSFLKDILDNPKRERILRMALGLGEALGVTVVVEGVEDAAVAGWLSQFPGLHGQGYYWGRPSPLPPDGGQRTPPD</sequence>
<dbReference type="AlphaFoldDB" id="A0A1V2DSB1"/>
<dbReference type="Proteomes" id="UP000189339">
    <property type="component" value="Unassembled WGS sequence"/>
</dbReference>
<dbReference type="SMART" id="SM00052">
    <property type="entry name" value="EAL"/>
    <property type="match status" value="1"/>
</dbReference>
<evidence type="ECO:0000313" key="3">
    <source>
        <dbReference type="EMBL" id="ONF43522.1"/>
    </source>
</evidence>
<dbReference type="STRING" id="135739.BTO32_12735"/>
<feature type="transmembrane region" description="Helical" evidence="1">
    <location>
        <begin position="276"/>
        <end position="299"/>
    </location>
</feature>
<feature type="transmembrane region" description="Helical" evidence="1">
    <location>
        <begin position="393"/>
        <end position="414"/>
    </location>
</feature>
<proteinExistence type="predicted"/>
<keyword evidence="1" id="KW-0472">Membrane</keyword>
<dbReference type="GO" id="GO:0071111">
    <property type="term" value="F:cyclic-guanylate-specific phosphodiesterase activity"/>
    <property type="evidence" value="ECO:0007669"/>
    <property type="project" value="InterPro"/>
</dbReference>
<feature type="transmembrane region" description="Helical" evidence="1">
    <location>
        <begin position="358"/>
        <end position="381"/>
    </location>
</feature>
<dbReference type="Gene3D" id="3.30.70.270">
    <property type="match status" value="1"/>
</dbReference>
<organism evidence="3 4">
    <name type="scientific">Marinobacter lutaoensis</name>
    <dbReference type="NCBI Taxonomy" id="135739"/>
    <lineage>
        <taxon>Bacteria</taxon>
        <taxon>Pseudomonadati</taxon>
        <taxon>Pseudomonadota</taxon>
        <taxon>Gammaproteobacteria</taxon>
        <taxon>Pseudomonadales</taxon>
        <taxon>Marinobacteraceae</taxon>
        <taxon>Marinobacter</taxon>
    </lineage>
</organism>